<dbReference type="Proteomes" id="UP000007013">
    <property type="component" value="Chromosome"/>
</dbReference>
<keyword evidence="3" id="KW-1005">Bacterial flagellum biogenesis</keyword>
<dbReference type="STRING" id="452637.Oter_0392"/>
<evidence type="ECO:0000256" key="3">
    <source>
        <dbReference type="ARBA" id="ARBA00022795"/>
    </source>
</evidence>
<dbReference type="GO" id="GO:0044780">
    <property type="term" value="P:bacterial-type flagellum assembly"/>
    <property type="evidence" value="ECO:0007669"/>
    <property type="project" value="InterPro"/>
</dbReference>
<dbReference type="Gene3D" id="1.20.58.300">
    <property type="entry name" value="FlgN-like"/>
    <property type="match status" value="1"/>
</dbReference>
<dbReference type="HOGENOM" id="CLU_1625400_0_0_0"/>
<proteinExistence type="inferred from homology"/>
<evidence type="ECO:0000313" key="4">
    <source>
        <dbReference type="EMBL" id="ACB73682.1"/>
    </source>
</evidence>
<dbReference type="KEGG" id="ote:Oter_0392"/>
<organism evidence="4 5">
    <name type="scientific">Opitutus terrae (strain DSM 11246 / JCM 15787 / PB90-1)</name>
    <dbReference type="NCBI Taxonomy" id="452637"/>
    <lineage>
        <taxon>Bacteria</taxon>
        <taxon>Pseudomonadati</taxon>
        <taxon>Verrucomicrobiota</taxon>
        <taxon>Opitutia</taxon>
        <taxon>Opitutales</taxon>
        <taxon>Opitutaceae</taxon>
        <taxon>Opitutus</taxon>
    </lineage>
</organism>
<keyword evidence="5" id="KW-1185">Reference proteome</keyword>
<dbReference type="RefSeq" id="WP_012373220.1">
    <property type="nucleotide sequence ID" value="NC_010571.1"/>
</dbReference>
<gene>
    <name evidence="4" type="ordered locus">Oter_0392</name>
</gene>
<name>B1ZR15_OPITP</name>
<evidence type="ECO:0000313" key="5">
    <source>
        <dbReference type="Proteomes" id="UP000007013"/>
    </source>
</evidence>
<accession>B1ZR15</accession>
<evidence type="ECO:0000256" key="2">
    <source>
        <dbReference type="ARBA" id="ARBA00007703"/>
    </source>
</evidence>
<comment type="similarity">
    <text evidence="2">Belongs to the FlgN family.</text>
</comment>
<dbReference type="EMBL" id="CP001032">
    <property type="protein sequence ID" value="ACB73682.1"/>
    <property type="molecule type" value="Genomic_DNA"/>
</dbReference>
<protein>
    <recommendedName>
        <fullName evidence="6">FlgN family protein</fullName>
    </recommendedName>
</protein>
<evidence type="ECO:0008006" key="6">
    <source>
        <dbReference type="Google" id="ProtNLM"/>
    </source>
</evidence>
<dbReference type="Pfam" id="PF05130">
    <property type="entry name" value="FlgN"/>
    <property type="match status" value="1"/>
</dbReference>
<dbReference type="SUPFAM" id="SSF140566">
    <property type="entry name" value="FlgN-like"/>
    <property type="match status" value="1"/>
</dbReference>
<dbReference type="eggNOG" id="ENOG5034AK6">
    <property type="taxonomic scope" value="Bacteria"/>
</dbReference>
<reference evidence="4 5" key="1">
    <citation type="journal article" date="2011" name="J. Bacteriol.">
        <title>Genome sequence of the verrucomicrobium Opitutus terrae PB90-1, an abundant inhabitant of rice paddy soil ecosystems.</title>
        <authorList>
            <person name="van Passel M.W."/>
            <person name="Kant R."/>
            <person name="Palva A."/>
            <person name="Copeland A."/>
            <person name="Lucas S."/>
            <person name="Lapidus A."/>
            <person name="Glavina del Rio T."/>
            <person name="Pitluck S."/>
            <person name="Goltsman E."/>
            <person name="Clum A."/>
            <person name="Sun H."/>
            <person name="Schmutz J."/>
            <person name="Larimer F.W."/>
            <person name="Land M.L."/>
            <person name="Hauser L."/>
            <person name="Kyrpides N."/>
            <person name="Mikhailova N."/>
            <person name="Richardson P.P."/>
            <person name="Janssen P.H."/>
            <person name="de Vos W.M."/>
            <person name="Smidt H."/>
        </authorList>
    </citation>
    <scope>NUCLEOTIDE SEQUENCE [LARGE SCALE GENOMIC DNA]</scope>
    <source>
        <strain evidence="5">DSM 11246 / JCM 15787 / PB90-1</strain>
    </source>
</reference>
<dbReference type="OrthoDB" id="194845at2"/>
<dbReference type="InterPro" id="IPR007809">
    <property type="entry name" value="FlgN-like"/>
</dbReference>
<dbReference type="InterPro" id="IPR036679">
    <property type="entry name" value="FlgN-like_sf"/>
</dbReference>
<comment type="function">
    <text evidence="1">Required for the efficient initiation of filament assembly.</text>
</comment>
<dbReference type="AlphaFoldDB" id="B1ZR15"/>
<sequence>MHWQLVAECLRQELLEYGTLLRLFEQQQESLFHRDPDTVLRLGGEIEDQAHVLQDCRRRREQTVAALADSVRQPANATIRALLPHIEADARPLLEALINEVNVLLHRVRRASRQTQTLLARTLELHQETLRQLRPDAFTKTYSPTGRVSLAGAVGAPSLRVAG</sequence>
<evidence type="ECO:0000256" key="1">
    <source>
        <dbReference type="ARBA" id="ARBA00002397"/>
    </source>
</evidence>